<gene>
    <name evidence="1" type="ORF">H9945_05155</name>
</gene>
<accession>A0A9D2S3D2</accession>
<protein>
    <submittedName>
        <fullName evidence="1">Uncharacterized protein</fullName>
    </submittedName>
</protein>
<comment type="caution">
    <text evidence="1">The sequence shown here is derived from an EMBL/GenBank/DDBJ whole genome shotgun (WGS) entry which is preliminary data.</text>
</comment>
<sequence length="126" mass="14094">MSNRYQNEPSGPWEIDENGRRFRRVGHGCIEYPMQITTSYGTFDADNMPAPPKEIEPPHPKSWGKCPFVSKCTSQCALYGETGCALVTGEGANTGKHCPFGDRQNIFSCTKDCALWALCNRKENEQ</sequence>
<name>A0A9D2S3D2_9FIRM</name>
<reference evidence="1" key="2">
    <citation type="submission" date="2021-04" db="EMBL/GenBank/DDBJ databases">
        <authorList>
            <person name="Gilroy R."/>
        </authorList>
    </citation>
    <scope>NUCLEOTIDE SEQUENCE</scope>
    <source>
        <strain evidence="1">ChiBcec8-13705</strain>
    </source>
</reference>
<organism evidence="1 2">
    <name type="scientific">Candidatus Gemmiger avicola</name>
    <dbReference type="NCBI Taxonomy" id="2838605"/>
    <lineage>
        <taxon>Bacteria</taxon>
        <taxon>Bacillati</taxon>
        <taxon>Bacillota</taxon>
        <taxon>Clostridia</taxon>
        <taxon>Eubacteriales</taxon>
        <taxon>Gemmiger</taxon>
    </lineage>
</organism>
<evidence type="ECO:0000313" key="2">
    <source>
        <dbReference type="Proteomes" id="UP000886803"/>
    </source>
</evidence>
<dbReference type="EMBL" id="DWYG01000078">
    <property type="protein sequence ID" value="HJB41869.1"/>
    <property type="molecule type" value="Genomic_DNA"/>
</dbReference>
<proteinExistence type="predicted"/>
<evidence type="ECO:0000313" key="1">
    <source>
        <dbReference type="EMBL" id="HJB41869.1"/>
    </source>
</evidence>
<dbReference type="AlphaFoldDB" id="A0A9D2S3D2"/>
<dbReference type="Proteomes" id="UP000886803">
    <property type="component" value="Unassembled WGS sequence"/>
</dbReference>
<reference evidence="1" key="1">
    <citation type="journal article" date="2021" name="PeerJ">
        <title>Extensive microbial diversity within the chicken gut microbiome revealed by metagenomics and culture.</title>
        <authorList>
            <person name="Gilroy R."/>
            <person name="Ravi A."/>
            <person name="Getino M."/>
            <person name="Pursley I."/>
            <person name="Horton D.L."/>
            <person name="Alikhan N.F."/>
            <person name="Baker D."/>
            <person name="Gharbi K."/>
            <person name="Hall N."/>
            <person name="Watson M."/>
            <person name="Adriaenssens E.M."/>
            <person name="Foster-Nyarko E."/>
            <person name="Jarju S."/>
            <person name="Secka A."/>
            <person name="Antonio M."/>
            <person name="Oren A."/>
            <person name="Chaudhuri R.R."/>
            <person name="La Ragione R."/>
            <person name="Hildebrand F."/>
            <person name="Pallen M.J."/>
        </authorList>
    </citation>
    <scope>NUCLEOTIDE SEQUENCE</scope>
    <source>
        <strain evidence="1">ChiBcec8-13705</strain>
    </source>
</reference>